<evidence type="ECO:0000313" key="2">
    <source>
        <dbReference type="Proteomes" id="UP000821865"/>
    </source>
</evidence>
<dbReference type="Proteomes" id="UP000821865">
    <property type="component" value="Chromosome 1"/>
</dbReference>
<evidence type="ECO:0000313" key="1">
    <source>
        <dbReference type="EMBL" id="KAH7978478.1"/>
    </source>
</evidence>
<reference evidence="1" key="1">
    <citation type="submission" date="2020-05" db="EMBL/GenBank/DDBJ databases">
        <title>Large-scale comparative analyses of tick genomes elucidate their genetic diversity and vector capacities.</title>
        <authorList>
            <person name="Jia N."/>
            <person name="Wang J."/>
            <person name="Shi W."/>
            <person name="Du L."/>
            <person name="Sun Y."/>
            <person name="Zhan W."/>
            <person name="Jiang J."/>
            <person name="Wang Q."/>
            <person name="Zhang B."/>
            <person name="Ji P."/>
            <person name="Sakyi L.B."/>
            <person name="Cui X."/>
            <person name="Yuan T."/>
            <person name="Jiang B."/>
            <person name="Yang W."/>
            <person name="Lam T.T.-Y."/>
            <person name="Chang Q."/>
            <person name="Ding S."/>
            <person name="Wang X."/>
            <person name="Zhu J."/>
            <person name="Ruan X."/>
            <person name="Zhao L."/>
            <person name="Wei J."/>
            <person name="Que T."/>
            <person name="Du C."/>
            <person name="Cheng J."/>
            <person name="Dai P."/>
            <person name="Han X."/>
            <person name="Huang E."/>
            <person name="Gao Y."/>
            <person name="Liu J."/>
            <person name="Shao H."/>
            <person name="Ye R."/>
            <person name="Li L."/>
            <person name="Wei W."/>
            <person name="Wang X."/>
            <person name="Wang C."/>
            <person name="Yang T."/>
            <person name="Huo Q."/>
            <person name="Li W."/>
            <person name="Guo W."/>
            <person name="Chen H."/>
            <person name="Zhou L."/>
            <person name="Ni X."/>
            <person name="Tian J."/>
            <person name="Zhou Y."/>
            <person name="Sheng Y."/>
            <person name="Liu T."/>
            <person name="Pan Y."/>
            <person name="Xia L."/>
            <person name="Li J."/>
            <person name="Zhao F."/>
            <person name="Cao W."/>
        </authorList>
    </citation>
    <scope>NUCLEOTIDE SEQUENCE</scope>
    <source>
        <strain evidence="1">Dsil-2018</strain>
    </source>
</reference>
<dbReference type="EMBL" id="CM023470">
    <property type="protein sequence ID" value="KAH7978478.1"/>
    <property type="molecule type" value="Genomic_DNA"/>
</dbReference>
<keyword evidence="2" id="KW-1185">Reference proteome</keyword>
<organism evidence="1 2">
    <name type="scientific">Dermacentor silvarum</name>
    <name type="common">Tick</name>
    <dbReference type="NCBI Taxonomy" id="543639"/>
    <lineage>
        <taxon>Eukaryota</taxon>
        <taxon>Metazoa</taxon>
        <taxon>Ecdysozoa</taxon>
        <taxon>Arthropoda</taxon>
        <taxon>Chelicerata</taxon>
        <taxon>Arachnida</taxon>
        <taxon>Acari</taxon>
        <taxon>Parasitiformes</taxon>
        <taxon>Ixodida</taxon>
        <taxon>Ixodoidea</taxon>
        <taxon>Ixodidae</taxon>
        <taxon>Rhipicephalinae</taxon>
        <taxon>Dermacentor</taxon>
    </lineage>
</organism>
<sequence length="99" mass="10969">MEDLLLALKHRYLPKQPAELPPPYSGQPNAELDEDIQLCEVTAAIQKLRKHTAPGADQISNKILANLDNLWNGGPPLPCTRCVELRYLRSITPRGGRSA</sequence>
<name>A0ACB8DW20_DERSI</name>
<gene>
    <name evidence="1" type="ORF">HPB49_005602</name>
</gene>
<proteinExistence type="predicted"/>
<comment type="caution">
    <text evidence="1">The sequence shown here is derived from an EMBL/GenBank/DDBJ whole genome shotgun (WGS) entry which is preliminary data.</text>
</comment>
<accession>A0ACB8DW20</accession>
<protein>
    <submittedName>
        <fullName evidence="1">Uncharacterized protein</fullName>
    </submittedName>
</protein>